<dbReference type="AlphaFoldDB" id="A0A815KAQ4"/>
<proteinExistence type="predicted"/>
<feature type="domain" description="SOCS box" evidence="1">
    <location>
        <begin position="296"/>
        <end position="334"/>
    </location>
</feature>
<reference evidence="2" key="1">
    <citation type="submission" date="2021-02" db="EMBL/GenBank/DDBJ databases">
        <authorList>
            <person name="Nowell W R."/>
        </authorList>
    </citation>
    <scope>NUCLEOTIDE SEQUENCE</scope>
</reference>
<comment type="caution">
    <text evidence="2">The sequence shown here is derived from an EMBL/GenBank/DDBJ whole genome shotgun (WGS) entry which is preliminary data.</text>
</comment>
<dbReference type="EMBL" id="CAJNOR010003244">
    <property type="protein sequence ID" value="CAF1393471.1"/>
    <property type="molecule type" value="Genomic_DNA"/>
</dbReference>
<dbReference type="SUPFAM" id="SSF48403">
    <property type="entry name" value="Ankyrin repeat"/>
    <property type="match status" value="1"/>
</dbReference>
<organism evidence="2 3">
    <name type="scientific">Adineta ricciae</name>
    <name type="common">Rotifer</name>
    <dbReference type="NCBI Taxonomy" id="249248"/>
    <lineage>
        <taxon>Eukaryota</taxon>
        <taxon>Metazoa</taxon>
        <taxon>Spiralia</taxon>
        <taxon>Gnathifera</taxon>
        <taxon>Rotifera</taxon>
        <taxon>Eurotatoria</taxon>
        <taxon>Bdelloidea</taxon>
        <taxon>Adinetida</taxon>
        <taxon>Adinetidae</taxon>
        <taxon>Adineta</taxon>
    </lineage>
</organism>
<dbReference type="InterPro" id="IPR002110">
    <property type="entry name" value="Ankyrin_rpt"/>
</dbReference>
<dbReference type="Gene3D" id="1.25.40.20">
    <property type="entry name" value="Ankyrin repeat-containing domain"/>
    <property type="match status" value="1"/>
</dbReference>
<accession>A0A815KAQ4</accession>
<dbReference type="InterPro" id="IPR036770">
    <property type="entry name" value="Ankyrin_rpt-contain_sf"/>
</dbReference>
<sequence>MLTRARSLFSRVFSSESSTSSARQDEPIKQVNDELENMNRTRANLRYLHPHEKSKQDQLIHSMQIAISRGNLDTIKRLLNNSSDININHRDQYGMSYIEHAILMGRLDMVDLFIRYGCDLFQGNSSGHSCLYDAIETTTNKSTAIIRLLLESNCACLRTLDVVTLTSLTQIAYINCDDYLLLNEHLLLIFKYHMRRMVLDVLLNLLSYFIQTNLFLCKNDEYYGLDSTKKTIFLDFNHDYISLFLKELQLRHLAKFKTKIQCLPTVSSPSLISLTNNDIQPCLTQVDNSVKHVVELKHLCRFLIRQNVKNLKLSTIAKIVPTVKLQDYLLYTPI</sequence>
<keyword evidence="3" id="KW-1185">Reference proteome</keyword>
<evidence type="ECO:0000313" key="2">
    <source>
        <dbReference type="EMBL" id="CAF1393471.1"/>
    </source>
</evidence>
<dbReference type="InterPro" id="IPR001496">
    <property type="entry name" value="SOCS_box"/>
</dbReference>
<dbReference type="PROSITE" id="PS50225">
    <property type="entry name" value="SOCS"/>
    <property type="match status" value="1"/>
</dbReference>
<evidence type="ECO:0000313" key="3">
    <source>
        <dbReference type="Proteomes" id="UP000663828"/>
    </source>
</evidence>
<name>A0A815KAQ4_ADIRI</name>
<dbReference type="SMART" id="SM00248">
    <property type="entry name" value="ANK"/>
    <property type="match status" value="3"/>
</dbReference>
<evidence type="ECO:0000259" key="1">
    <source>
        <dbReference type="PROSITE" id="PS50225"/>
    </source>
</evidence>
<protein>
    <recommendedName>
        <fullName evidence="1">SOCS box domain-containing protein</fullName>
    </recommendedName>
</protein>
<gene>
    <name evidence="2" type="ORF">XAT740_LOCUS33733</name>
</gene>
<dbReference type="Proteomes" id="UP000663828">
    <property type="component" value="Unassembled WGS sequence"/>
</dbReference>
<dbReference type="Pfam" id="PF12796">
    <property type="entry name" value="Ank_2"/>
    <property type="match status" value="1"/>
</dbReference>